<feature type="binding site" evidence="6">
    <location>
        <position position="77"/>
    </location>
    <ligand>
        <name>S-adenosyl-L-methionine</name>
        <dbReference type="ChEBI" id="CHEBI:59789"/>
    </ligand>
</feature>
<dbReference type="SMART" id="SM00138">
    <property type="entry name" value="MeTrc"/>
    <property type="match status" value="1"/>
</dbReference>
<dbReference type="SUPFAM" id="SSF47757">
    <property type="entry name" value="Chemotaxis receptor methyltransferase CheR, N-terminal domain"/>
    <property type="match status" value="1"/>
</dbReference>
<keyword evidence="9" id="KW-1185">Reference proteome</keyword>
<keyword evidence="4 5" id="KW-0949">S-adenosyl-L-methionine</keyword>
<keyword evidence="2 5" id="KW-0489">Methyltransferase</keyword>
<feature type="binding site" evidence="6">
    <location>
        <position position="115"/>
    </location>
    <ligand>
        <name>S-adenosyl-L-methionine</name>
        <dbReference type="ChEBI" id="CHEBI:59789"/>
    </ligand>
</feature>
<proteinExistence type="predicted"/>
<evidence type="ECO:0000256" key="2">
    <source>
        <dbReference type="ARBA" id="ARBA00022603"/>
    </source>
</evidence>
<feature type="domain" description="CheR-type methyltransferase" evidence="7">
    <location>
        <begin position="1"/>
        <end position="272"/>
    </location>
</feature>
<dbReference type="Gene3D" id="1.10.155.10">
    <property type="entry name" value="Chemotaxis receptor methyltransferase CheR, N-terminal domain"/>
    <property type="match status" value="1"/>
</dbReference>
<dbReference type="EC" id="2.1.1.80" evidence="5"/>
<sequence length="272" mass="31999">MEREFTYTKADFEQVRQRVYQMAGISLAPSKDQLVYSRLVRRLRSLRLRDFPSYFLYLDKHPEEAEHFVNALTTNLTSFFREEHHFEYLAQYLREQHKPGRNWRIWCSAASTGEEPYSIAMTLAETFGRFDVPVQLIASDIDTKVLSTAREGIYPEARLESVSTERRKAFFLRGKQSNAGKVRVVKELRQMIEFRQINLLDQNWGLGNALDIIFCRNVMIYFDKPTQHKVLERMAKLLPEHGRFFAGHSESFVHANDVVRLIGRTIYKPVRK</sequence>
<feature type="binding site" evidence="6">
    <location>
        <begin position="198"/>
        <end position="199"/>
    </location>
    <ligand>
        <name>S-adenosyl-L-methionine</name>
        <dbReference type="ChEBI" id="CHEBI:59789"/>
    </ligand>
</feature>
<dbReference type="Proteomes" id="UP000185766">
    <property type="component" value="Unassembled WGS sequence"/>
</dbReference>
<feature type="binding site" evidence="6">
    <location>
        <position position="75"/>
    </location>
    <ligand>
        <name>S-adenosyl-L-methionine</name>
        <dbReference type="ChEBI" id="CHEBI:59789"/>
    </ligand>
</feature>
<dbReference type="Gene3D" id="3.40.50.150">
    <property type="entry name" value="Vaccinia Virus protein VP39"/>
    <property type="match status" value="1"/>
</dbReference>
<evidence type="ECO:0000256" key="5">
    <source>
        <dbReference type="PIRNR" id="PIRNR000410"/>
    </source>
</evidence>
<dbReference type="STRING" id="1429083.GCA_001885685_02544"/>
<protein>
    <recommendedName>
        <fullName evidence="5">Chemotaxis protein methyltransferase</fullName>
        <ecNumber evidence="5">2.1.1.80</ecNumber>
    </recommendedName>
</protein>
<dbReference type="PROSITE" id="PS50123">
    <property type="entry name" value="CHER"/>
    <property type="match status" value="1"/>
</dbReference>
<evidence type="ECO:0000256" key="6">
    <source>
        <dbReference type="PIRSR" id="PIRSR000410-1"/>
    </source>
</evidence>
<name>A0A1H7SWS1_9GAMM</name>
<dbReference type="InterPro" id="IPR029063">
    <property type="entry name" value="SAM-dependent_MTases_sf"/>
</dbReference>
<evidence type="ECO:0000256" key="4">
    <source>
        <dbReference type="ARBA" id="ARBA00022691"/>
    </source>
</evidence>
<dbReference type="Pfam" id="PF01739">
    <property type="entry name" value="CheR"/>
    <property type="match status" value="1"/>
</dbReference>
<dbReference type="InterPro" id="IPR026024">
    <property type="entry name" value="Chemotaxis_MeTrfase_CheR"/>
</dbReference>
<evidence type="ECO:0000259" key="7">
    <source>
        <dbReference type="PROSITE" id="PS50123"/>
    </source>
</evidence>
<comment type="catalytic activity">
    <reaction evidence="1 5">
        <text>L-glutamyl-[protein] + S-adenosyl-L-methionine = [protein]-L-glutamate 5-O-methyl ester + S-adenosyl-L-homocysteine</text>
        <dbReference type="Rhea" id="RHEA:24452"/>
        <dbReference type="Rhea" id="RHEA-COMP:10208"/>
        <dbReference type="Rhea" id="RHEA-COMP:10311"/>
        <dbReference type="ChEBI" id="CHEBI:29973"/>
        <dbReference type="ChEBI" id="CHEBI:57856"/>
        <dbReference type="ChEBI" id="CHEBI:59789"/>
        <dbReference type="ChEBI" id="CHEBI:82795"/>
        <dbReference type="EC" id="2.1.1.80"/>
    </reaction>
</comment>
<dbReference type="GO" id="GO:0008983">
    <property type="term" value="F:protein-glutamate O-methyltransferase activity"/>
    <property type="evidence" value="ECO:0007669"/>
    <property type="project" value="UniProtKB-EC"/>
</dbReference>
<dbReference type="InterPro" id="IPR022641">
    <property type="entry name" value="CheR_N"/>
</dbReference>
<organism evidence="8 9">
    <name type="scientific">Atopomonas hussainii</name>
    <dbReference type="NCBI Taxonomy" id="1429083"/>
    <lineage>
        <taxon>Bacteria</taxon>
        <taxon>Pseudomonadati</taxon>
        <taxon>Pseudomonadota</taxon>
        <taxon>Gammaproteobacteria</taxon>
        <taxon>Pseudomonadales</taxon>
        <taxon>Pseudomonadaceae</taxon>
        <taxon>Atopomonas</taxon>
    </lineage>
</organism>
<feature type="binding site" evidence="6">
    <location>
        <position position="81"/>
    </location>
    <ligand>
        <name>S-adenosyl-L-methionine</name>
        <dbReference type="ChEBI" id="CHEBI:59789"/>
    </ligand>
</feature>
<feature type="binding site" evidence="6">
    <location>
        <position position="140"/>
    </location>
    <ligand>
        <name>S-adenosyl-L-methionine</name>
        <dbReference type="ChEBI" id="CHEBI:59789"/>
    </ligand>
</feature>
<dbReference type="PRINTS" id="PR00996">
    <property type="entry name" value="CHERMTFRASE"/>
</dbReference>
<dbReference type="InterPro" id="IPR050903">
    <property type="entry name" value="Bact_Chemotaxis_MeTrfase"/>
</dbReference>
<evidence type="ECO:0000313" key="9">
    <source>
        <dbReference type="Proteomes" id="UP000185766"/>
    </source>
</evidence>
<dbReference type="InterPro" id="IPR000780">
    <property type="entry name" value="CheR_MeTrfase"/>
</dbReference>
<accession>A0A1H7SWS1</accession>
<dbReference type="PIRSF" id="PIRSF000410">
    <property type="entry name" value="CheR"/>
    <property type="match status" value="1"/>
</dbReference>
<comment type="function">
    <text evidence="5">Methylation of the membrane-bound methyl-accepting chemotaxis proteins (MCP) to form gamma-glutamyl methyl ester residues in MCP.</text>
</comment>
<evidence type="ECO:0000256" key="3">
    <source>
        <dbReference type="ARBA" id="ARBA00022679"/>
    </source>
</evidence>
<dbReference type="InterPro" id="IPR036804">
    <property type="entry name" value="CheR_N_sf"/>
</dbReference>
<gene>
    <name evidence="8" type="ORF">SAMN05216214_12121</name>
</gene>
<dbReference type="RefSeq" id="WP_074870561.1">
    <property type="nucleotide sequence ID" value="NZ_FOAS01000021.1"/>
</dbReference>
<reference evidence="8 9" key="1">
    <citation type="submission" date="2016-10" db="EMBL/GenBank/DDBJ databases">
        <authorList>
            <person name="de Groot N.N."/>
        </authorList>
    </citation>
    <scope>NUCLEOTIDE SEQUENCE [LARGE SCALE GENOMIC DNA]</scope>
    <source>
        <strain evidence="8 9">JCM 19513</strain>
    </source>
</reference>
<evidence type="ECO:0000256" key="1">
    <source>
        <dbReference type="ARBA" id="ARBA00001541"/>
    </source>
</evidence>
<dbReference type="SUPFAM" id="SSF53335">
    <property type="entry name" value="S-adenosyl-L-methionine-dependent methyltransferases"/>
    <property type="match status" value="1"/>
</dbReference>
<dbReference type="PANTHER" id="PTHR24422:SF19">
    <property type="entry name" value="CHEMOTAXIS PROTEIN METHYLTRANSFERASE"/>
    <property type="match status" value="1"/>
</dbReference>
<evidence type="ECO:0000313" key="8">
    <source>
        <dbReference type="EMBL" id="SEL77100.1"/>
    </source>
</evidence>
<dbReference type="GO" id="GO:0032259">
    <property type="term" value="P:methylation"/>
    <property type="evidence" value="ECO:0007669"/>
    <property type="project" value="UniProtKB-KW"/>
</dbReference>
<feature type="binding site" evidence="6">
    <location>
        <begin position="216"/>
        <end position="217"/>
    </location>
    <ligand>
        <name>S-adenosyl-L-methionine</name>
        <dbReference type="ChEBI" id="CHEBI:59789"/>
    </ligand>
</feature>
<keyword evidence="3 5" id="KW-0808">Transferase</keyword>
<dbReference type="PANTHER" id="PTHR24422">
    <property type="entry name" value="CHEMOTAXIS PROTEIN METHYLTRANSFERASE"/>
    <property type="match status" value="1"/>
</dbReference>
<dbReference type="InterPro" id="IPR022642">
    <property type="entry name" value="CheR_C"/>
</dbReference>
<dbReference type="EMBL" id="FOAS01000021">
    <property type="protein sequence ID" value="SEL77100.1"/>
    <property type="molecule type" value="Genomic_DNA"/>
</dbReference>
<dbReference type="Pfam" id="PF03705">
    <property type="entry name" value="CheR_N"/>
    <property type="match status" value="1"/>
</dbReference>
<dbReference type="AlphaFoldDB" id="A0A1H7SWS1"/>